<keyword evidence="3" id="KW-1185">Reference proteome</keyword>
<evidence type="ECO:0000313" key="3">
    <source>
        <dbReference type="Proteomes" id="UP000305451"/>
    </source>
</evidence>
<dbReference type="EMBL" id="SRXV01000003">
    <property type="protein sequence ID" value="TGY92546.1"/>
    <property type="molecule type" value="Genomic_DNA"/>
</dbReference>
<dbReference type="AlphaFoldDB" id="A0A4S2H9P3"/>
<dbReference type="Proteomes" id="UP000305451">
    <property type="component" value="Unassembled WGS sequence"/>
</dbReference>
<comment type="caution">
    <text evidence="2">The sequence shown here is derived from an EMBL/GenBank/DDBJ whole genome shotgun (WGS) entry which is preliminary data.</text>
</comment>
<feature type="transmembrane region" description="Helical" evidence="1">
    <location>
        <begin position="130"/>
        <end position="150"/>
    </location>
</feature>
<feature type="transmembrane region" description="Helical" evidence="1">
    <location>
        <begin position="60"/>
        <end position="81"/>
    </location>
</feature>
<feature type="transmembrane region" description="Helical" evidence="1">
    <location>
        <begin position="35"/>
        <end position="54"/>
    </location>
</feature>
<sequence length="169" mass="18704">MDKGQKLALLKSDFLQHRQTLLSLLAEQERSFDKAITLLSGGAVAVVISLAEIFGRFSPVIYFAVGCFVVTLLANLLSYLASSQLKKAEINQWDEDYLRRKAEIDDGQFDDTKERRAISQCKFYSITTNLLNLASLGAVILGLILAIWGFSAQAENLSATTHNEDSEVN</sequence>
<evidence type="ECO:0000256" key="1">
    <source>
        <dbReference type="SAM" id="Phobius"/>
    </source>
</evidence>
<evidence type="ECO:0000313" key="2">
    <source>
        <dbReference type="EMBL" id="TGY92546.1"/>
    </source>
</evidence>
<reference evidence="2 3" key="1">
    <citation type="journal article" date="2013" name="Int. J. Syst. Evol. Microbiol.">
        <title>Marinicauda pacifica gen. nov., sp. nov., a prosthecate alphaproteobacterium of the family Hyphomonadaceae isolated from deep seawater.</title>
        <authorList>
            <person name="Zhang X.Y."/>
            <person name="Li G.W."/>
            <person name="Wang C.S."/>
            <person name="Zhang Y.J."/>
            <person name="Xu X.W."/>
            <person name="Li H."/>
            <person name="Liu A."/>
            <person name="Liu C."/>
            <person name="Xie B.B."/>
            <person name="Qin Q.L."/>
            <person name="Xu Z."/>
            <person name="Chen X.L."/>
            <person name="Zhou B.C."/>
            <person name="Zhang Y.Z."/>
        </authorList>
    </citation>
    <scope>NUCLEOTIDE SEQUENCE [LARGE SCALE GENOMIC DNA]</scope>
    <source>
        <strain evidence="2 3">P-1 km-3</strain>
    </source>
</reference>
<dbReference type="RefSeq" id="WP_135945680.1">
    <property type="nucleotide sequence ID" value="NZ_BMEI01000003.1"/>
</dbReference>
<gene>
    <name evidence="2" type="ORF">E5162_13005</name>
</gene>
<protein>
    <recommendedName>
        <fullName evidence="4">SLATT domain-containing protein</fullName>
    </recommendedName>
</protein>
<keyword evidence="1" id="KW-1133">Transmembrane helix</keyword>
<keyword evidence="1" id="KW-0812">Transmembrane</keyword>
<organism evidence="2 3">
    <name type="scientific">Marinicauda pacifica</name>
    <dbReference type="NCBI Taxonomy" id="1133559"/>
    <lineage>
        <taxon>Bacteria</taxon>
        <taxon>Pseudomonadati</taxon>
        <taxon>Pseudomonadota</taxon>
        <taxon>Alphaproteobacteria</taxon>
        <taxon>Maricaulales</taxon>
        <taxon>Maricaulaceae</taxon>
        <taxon>Marinicauda</taxon>
    </lineage>
</organism>
<name>A0A4S2H9P3_9PROT</name>
<accession>A0A4S2H9P3</accession>
<keyword evidence="1" id="KW-0472">Membrane</keyword>
<evidence type="ECO:0008006" key="4">
    <source>
        <dbReference type="Google" id="ProtNLM"/>
    </source>
</evidence>
<proteinExistence type="predicted"/>